<dbReference type="EMBL" id="VLTM01000063">
    <property type="protein sequence ID" value="KAA0158709.1"/>
    <property type="molecule type" value="Genomic_DNA"/>
</dbReference>
<dbReference type="EMBL" id="VLTO01000027">
    <property type="protein sequence ID" value="KAA0173977.1"/>
    <property type="molecule type" value="Genomic_DNA"/>
</dbReference>
<evidence type="ECO:0000313" key="7">
    <source>
        <dbReference type="EMBL" id="KAA0173977.1"/>
    </source>
</evidence>
<keyword evidence="2" id="KW-1015">Disulfide bond</keyword>
<dbReference type="Proteomes" id="UP000323011">
    <property type="component" value="Unassembled WGS sequence"/>
</dbReference>
<keyword evidence="9" id="KW-1185">Reference proteome</keyword>
<comment type="similarity">
    <text evidence="1 3">Belongs to the CMC family.</text>
</comment>
<dbReference type="EMBL" id="VLTN01000046">
    <property type="protein sequence ID" value="KAA0149100.1"/>
    <property type="molecule type" value="Genomic_DNA"/>
</dbReference>
<dbReference type="Proteomes" id="UP000322899">
    <property type="component" value="Unassembled WGS sequence"/>
</dbReference>
<evidence type="ECO:0000313" key="6">
    <source>
        <dbReference type="EMBL" id="KAA0163035.1"/>
    </source>
</evidence>
<comment type="subcellular location">
    <subcellularLocation>
        <location evidence="3">Mitochondrion</location>
    </subcellularLocation>
</comment>
<protein>
    <recommendedName>
        <fullName evidence="3">COX assembly mitochondrial protein</fullName>
    </recommendedName>
</protein>
<dbReference type="InterPro" id="IPR013892">
    <property type="entry name" value="Cyt_c_biogenesis_Cmc1-like"/>
</dbReference>
<gene>
    <name evidence="7" type="ORF">FNF27_04538</name>
    <name evidence="6" type="ORF">FNF28_04425</name>
    <name evidence="4" type="ORF">FNF29_06188</name>
    <name evidence="5" type="ORF">FNF31_05235</name>
</gene>
<organism evidence="6 10">
    <name type="scientific">Cafeteria roenbergensis</name>
    <name type="common">Marine flagellate</name>
    <dbReference type="NCBI Taxonomy" id="33653"/>
    <lineage>
        <taxon>Eukaryota</taxon>
        <taxon>Sar</taxon>
        <taxon>Stramenopiles</taxon>
        <taxon>Bigyra</taxon>
        <taxon>Opalozoa</taxon>
        <taxon>Bicosoecida</taxon>
        <taxon>Cafeteriaceae</taxon>
        <taxon>Cafeteria</taxon>
    </lineage>
</organism>
<comment type="caution">
    <text evidence="6">The sequence shown here is derived from an EMBL/GenBank/DDBJ whole genome shotgun (WGS) entry which is preliminary data.</text>
</comment>
<sequence>MHPPLFSDHPLCHPEVRALVACHNDFPAGKFFGKCNAAKAELDHCFRMEKRMRRATNADRRRVSASAMLKDIEAREAGLGGKP</sequence>
<dbReference type="Proteomes" id="UP000325113">
    <property type="component" value="Unassembled WGS sequence"/>
</dbReference>
<proteinExistence type="inferred from homology"/>
<keyword evidence="3" id="KW-0496">Mitochondrion</keyword>
<dbReference type="EMBL" id="VLTL01000072">
    <property type="protein sequence ID" value="KAA0163035.1"/>
    <property type="molecule type" value="Genomic_DNA"/>
</dbReference>
<accession>A0A5A8DCL4</accession>
<evidence type="ECO:0000313" key="8">
    <source>
        <dbReference type="Proteomes" id="UP000322899"/>
    </source>
</evidence>
<dbReference type="Pfam" id="PF08583">
    <property type="entry name" value="Cmc1"/>
    <property type="match status" value="1"/>
</dbReference>
<evidence type="ECO:0000256" key="2">
    <source>
        <dbReference type="ARBA" id="ARBA00023157"/>
    </source>
</evidence>
<dbReference type="Proteomes" id="UP000324907">
    <property type="component" value="Unassembled WGS sequence"/>
</dbReference>
<dbReference type="GO" id="GO:0005739">
    <property type="term" value="C:mitochondrion"/>
    <property type="evidence" value="ECO:0007669"/>
    <property type="project" value="UniProtKB-SubCell"/>
</dbReference>
<evidence type="ECO:0000313" key="11">
    <source>
        <dbReference type="Proteomes" id="UP000325113"/>
    </source>
</evidence>
<evidence type="ECO:0000256" key="3">
    <source>
        <dbReference type="RuleBase" id="RU364104"/>
    </source>
</evidence>
<evidence type="ECO:0000313" key="4">
    <source>
        <dbReference type="EMBL" id="KAA0149100.1"/>
    </source>
</evidence>
<evidence type="ECO:0000313" key="5">
    <source>
        <dbReference type="EMBL" id="KAA0158709.1"/>
    </source>
</evidence>
<name>A0A5A8DCL4_CAFRO</name>
<dbReference type="AlphaFoldDB" id="A0A5A8DCL4"/>
<evidence type="ECO:0000313" key="9">
    <source>
        <dbReference type="Proteomes" id="UP000323011"/>
    </source>
</evidence>
<evidence type="ECO:0000313" key="10">
    <source>
        <dbReference type="Proteomes" id="UP000324907"/>
    </source>
</evidence>
<evidence type="ECO:0000256" key="1">
    <source>
        <dbReference type="ARBA" id="ARBA00007347"/>
    </source>
</evidence>
<reference evidence="8 9" key="1">
    <citation type="submission" date="2019-07" db="EMBL/GenBank/DDBJ databases">
        <title>Genomes of Cafeteria roenbergensis.</title>
        <authorList>
            <person name="Fischer M.G."/>
            <person name="Hackl T."/>
            <person name="Roman M."/>
        </authorList>
    </citation>
    <scope>NUCLEOTIDE SEQUENCE [LARGE SCALE GENOMIC DNA]</scope>
    <source>
        <strain evidence="4 9">BVI</strain>
        <strain evidence="5 11">Cflag</strain>
        <strain evidence="7 8">E4-10P</strain>
        <strain evidence="6 10">RCC970-E3</strain>
    </source>
</reference>